<evidence type="ECO:0000313" key="1">
    <source>
        <dbReference type="EMBL" id="CAM9876249.1"/>
    </source>
</evidence>
<reference evidence="1" key="1">
    <citation type="submission" date="2023-05" db="EMBL/GenBank/DDBJ databases">
        <authorList>
            <consortium name="ELIXIR-Norway"/>
        </authorList>
    </citation>
    <scope>NUCLEOTIDE SEQUENCE</scope>
</reference>
<reference evidence="1" key="2">
    <citation type="submission" date="2025-03" db="EMBL/GenBank/DDBJ databases">
        <authorList>
            <consortium name="ELIXIR-Norway"/>
            <consortium name="Elixir Norway"/>
        </authorList>
    </citation>
    <scope>NUCLEOTIDE SEQUENCE</scope>
</reference>
<dbReference type="EMBL" id="OX596103">
    <property type="protein sequence ID" value="CAM9876249.1"/>
    <property type="molecule type" value="Genomic_DNA"/>
</dbReference>
<organism evidence="1 2">
    <name type="scientific">Rangifer tarandus platyrhynchus</name>
    <name type="common">Svalbard reindeer</name>
    <dbReference type="NCBI Taxonomy" id="3082113"/>
    <lineage>
        <taxon>Eukaryota</taxon>
        <taxon>Metazoa</taxon>
        <taxon>Chordata</taxon>
        <taxon>Craniata</taxon>
        <taxon>Vertebrata</taxon>
        <taxon>Euteleostomi</taxon>
        <taxon>Mammalia</taxon>
        <taxon>Eutheria</taxon>
        <taxon>Laurasiatheria</taxon>
        <taxon>Artiodactyla</taxon>
        <taxon>Ruminantia</taxon>
        <taxon>Pecora</taxon>
        <taxon>Cervidae</taxon>
        <taxon>Odocoileinae</taxon>
        <taxon>Rangifer</taxon>
    </lineage>
</organism>
<protein>
    <submittedName>
        <fullName evidence="1">Uncharacterized protein</fullName>
    </submittedName>
</protein>
<dbReference type="Proteomes" id="UP001162501">
    <property type="component" value="Chromosome 19"/>
</dbReference>
<evidence type="ECO:0000313" key="2">
    <source>
        <dbReference type="Proteomes" id="UP001162501"/>
    </source>
</evidence>
<name>A0AC59YPB9_RANTA</name>
<gene>
    <name evidence="1" type="ORF">MRATA1EN22A_LOCUS8733</name>
</gene>
<sequence length="101" mass="12184">MYNTIYYFKIYIFREILYLNSLPKFIHLMWAYVYFYNIKNELKNIPFGYEEYTTGMKRKEVELGVGMVQGNSSCYLLYHHYLKAFLQPGVNSHVFFCSNNT</sequence>
<accession>A0AC59YPB9</accession>
<proteinExistence type="predicted"/>